<gene>
    <name evidence="1" type="ORF">Tci_915423</name>
</gene>
<dbReference type="EMBL" id="BKCJ011597745">
    <property type="protein sequence ID" value="GFD43454.1"/>
    <property type="molecule type" value="Genomic_DNA"/>
</dbReference>
<sequence>TGLRSIAVLVDREYPLEIGVMEQLLDHKLQIEKDLVGDTITTAVQLIKRIKGYLKEANKFNL</sequence>
<proteinExistence type="predicted"/>
<name>A0A699WGG7_TANCI</name>
<evidence type="ECO:0000313" key="1">
    <source>
        <dbReference type="EMBL" id="GFD43454.1"/>
    </source>
</evidence>
<organism evidence="1">
    <name type="scientific">Tanacetum cinerariifolium</name>
    <name type="common">Dalmatian daisy</name>
    <name type="synonym">Chrysanthemum cinerariifolium</name>
    <dbReference type="NCBI Taxonomy" id="118510"/>
    <lineage>
        <taxon>Eukaryota</taxon>
        <taxon>Viridiplantae</taxon>
        <taxon>Streptophyta</taxon>
        <taxon>Embryophyta</taxon>
        <taxon>Tracheophyta</taxon>
        <taxon>Spermatophyta</taxon>
        <taxon>Magnoliopsida</taxon>
        <taxon>eudicotyledons</taxon>
        <taxon>Gunneridae</taxon>
        <taxon>Pentapetalae</taxon>
        <taxon>asterids</taxon>
        <taxon>campanulids</taxon>
        <taxon>Asterales</taxon>
        <taxon>Asteraceae</taxon>
        <taxon>Asteroideae</taxon>
        <taxon>Anthemideae</taxon>
        <taxon>Anthemidinae</taxon>
        <taxon>Tanacetum</taxon>
    </lineage>
</organism>
<reference evidence="1" key="1">
    <citation type="journal article" date="2019" name="Sci. Rep.">
        <title>Draft genome of Tanacetum cinerariifolium, the natural source of mosquito coil.</title>
        <authorList>
            <person name="Yamashiro T."/>
            <person name="Shiraishi A."/>
            <person name="Satake H."/>
            <person name="Nakayama K."/>
        </authorList>
    </citation>
    <scope>NUCLEOTIDE SEQUENCE</scope>
</reference>
<dbReference type="AlphaFoldDB" id="A0A699WGG7"/>
<accession>A0A699WGG7</accession>
<comment type="caution">
    <text evidence="1">The sequence shown here is derived from an EMBL/GenBank/DDBJ whole genome shotgun (WGS) entry which is preliminary data.</text>
</comment>
<protein>
    <submittedName>
        <fullName evidence="1">Uncharacterized protein</fullName>
    </submittedName>
</protein>
<feature type="non-terminal residue" evidence="1">
    <location>
        <position position="1"/>
    </location>
</feature>